<sequence>MDTWRCARPPDCVIVKCARSVLSVFFLPFFHPQRSAPAKTAGPPSSCGSHVCPLCAAAHIRTWRETAPSDCRRASRLSSFPPPRGGPHIHRIMTTLPVLHLKATSLQNVTIAADLSDTTATLYTFLRSTPSAAETELALQPFLESLHAAPSSGRAALMRRPNHRLVQLLESVAVDGVFRCTPHVLPALARHSDRWLHRLGYPSMDGEAADSTAAVDSAAHAASGSRRSASPPTAAPFPFMRVRATDMHQYVDPYSAYEADYVGRQEAAHSAHVDAFASGEAHLPKNGSAAESSGLQHRDTAQPHEEASSVSAEVSALTVPGDEPQLSELAPSASHAATPAPKAALTSAPAIHPVLHLIANQVVQQQEEGEKTGRGSAEERAHPSSSHAVLDEKLQRLMAQLNEAETQLTDAMAEKEAAEQVWLPYYSRLKTSRMYVNELKSRLQSAASLYLLQRYERETLQQAHVGVAMESMSLQLVLRDVRARLEDEQRSSLTDDHQQATESDMLAQQLSAVLAVPAAASQRNAACHR</sequence>
<feature type="compositionally biased region" description="Low complexity" evidence="2">
    <location>
        <begin position="329"/>
        <end position="344"/>
    </location>
</feature>
<gene>
    <name evidence="3" type="ORF">LINF_320043500</name>
</gene>
<proteinExistence type="predicted"/>
<name>A0A6L0XYJ8_LEIIN</name>
<dbReference type="EMBL" id="LR812965">
    <property type="protein sequence ID" value="CAC9528283.1"/>
    <property type="molecule type" value="Genomic_DNA"/>
</dbReference>
<evidence type="ECO:0000313" key="4">
    <source>
        <dbReference type="Proteomes" id="UP000255414"/>
    </source>
</evidence>
<accession>A0A6L0XYJ8</accession>
<dbReference type="AlphaFoldDB" id="A0A6L0XYJ8"/>
<dbReference type="VEuPathDB" id="TriTrypDB:LINF_320043500"/>
<feature type="compositionally biased region" description="Basic and acidic residues" evidence="2">
    <location>
        <begin position="296"/>
        <end position="307"/>
    </location>
</feature>
<evidence type="ECO:0000313" key="3">
    <source>
        <dbReference type="EMBL" id="CAC9528283.1"/>
    </source>
</evidence>
<evidence type="ECO:0000256" key="1">
    <source>
        <dbReference type="SAM" id="Coils"/>
    </source>
</evidence>
<feature type="coiled-coil region" evidence="1">
    <location>
        <begin position="387"/>
        <end position="421"/>
    </location>
</feature>
<dbReference type="Proteomes" id="UP000255414">
    <property type="component" value="Chromosome 32"/>
</dbReference>
<organism evidence="3 4">
    <name type="scientific">Leishmania infantum</name>
    <dbReference type="NCBI Taxonomy" id="5671"/>
    <lineage>
        <taxon>Eukaryota</taxon>
        <taxon>Discoba</taxon>
        <taxon>Euglenozoa</taxon>
        <taxon>Kinetoplastea</taxon>
        <taxon>Metakinetoplastina</taxon>
        <taxon>Trypanosomatida</taxon>
        <taxon>Trypanosomatidae</taxon>
        <taxon>Leishmaniinae</taxon>
        <taxon>Leishmania</taxon>
    </lineage>
</organism>
<protein>
    <submittedName>
        <fullName evidence="3">Hypothetical_protein_-_conserved</fullName>
    </submittedName>
</protein>
<feature type="compositionally biased region" description="Basic and acidic residues" evidence="2">
    <location>
        <begin position="368"/>
        <end position="382"/>
    </location>
</feature>
<keyword evidence="1" id="KW-0175">Coiled coil</keyword>
<evidence type="ECO:0000256" key="2">
    <source>
        <dbReference type="SAM" id="MobiDB-lite"/>
    </source>
</evidence>
<reference evidence="3" key="1">
    <citation type="submission" date="2020-06" db="EMBL/GenBank/DDBJ databases">
        <authorList>
            <person name="Gonzalez-de la Fuente S."/>
            <person name="Peiro-Pastor R."/>
            <person name="Rastrojo A."/>
            <person name="Moreno J."/>
            <person name="Carrasco-Ramiro F."/>
            <person name="Requena JM."/>
            <person name="Aguado B."/>
        </authorList>
    </citation>
    <scope>NUCLEOTIDE SEQUENCE</scope>
</reference>
<feature type="region of interest" description="Disordered" evidence="2">
    <location>
        <begin position="364"/>
        <end position="387"/>
    </location>
</feature>
<feature type="region of interest" description="Disordered" evidence="2">
    <location>
        <begin position="282"/>
        <end position="344"/>
    </location>
</feature>